<evidence type="ECO:0000256" key="2">
    <source>
        <dbReference type="ARBA" id="ARBA00022598"/>
    </source>
</evidence>
<dbReference type="Gene3D" id="3.40.50.12780">
    <property type="entry name" value="N-terminal domain of ligase-like"/>
    <property type="match status" value="1"/>
</dbReference>
<organism evidence="9 10">
    <name type="scientific">Stichopus japonicus</name>
    <name type="common">Sea cucumber</name>
    <dbReference type="NCBI Taxonomy" id="307972"/>
    <lineage>
        <taxon>Eukaryota</taxon>
        <taxon>Metazoa</taxon>
        <taxon>Echinodermata</taxon>
        <taxon>Eleutherozoa</taxon>
        <taxon>Echinozoa</taxon>
        <taxon>Holothuroidea</taxon>
        <taxon>Aspidochirotacea</taxon>
        <taxon>Aspidochirotida</taxon>
        <taxon>Stichopodidae</taxon>
        <taxon>Apostichopus</taxon>
    </lineage>
</organism>
<dbReference type="GO" id="GO:0006085">
    <property type="term" value="P:acetyl-CoA biosynthetic process"/>
    <property type="evidence" value="ECO:0007669"/>
    <property type="project" value="TreeGrafter"/>
</dbReference>
<evidence type="ECO:0000313" key="9">
    <source>
        <dbReference type="EMBL" id="PIK43930.1"/>
    </source>
</evidence>
<feature type="domain" description="AMP-dependent synthetase/ligase" evidence="7">
    <location>
        <begin position="27"/>
        <end position="460"/>
    </location>
</feature>
<dbReference type="Gene3D" id="3.30.300.30">
    <property type="match status" value="1"/>
</dbReference>
<proteinExistence type="predicted"/>
<evidence type="ECO:0000256" key="6">
    <source>
        <dbReference type="SAM" id="Phobius"/>
    </source>
</evidence>
<evidence type="ECO:0000259" key="8">
    <source>
        <dbReference type="Pfam" id="PF13193"/>
    </source>
</evidence>
<dbReference type="AlphaFoldDB" id="A0A2G8K7E3"/>
<dbReference type="Pfam" id="PF13193">
    <property type="entry name" value="AMP-binding_C"/>
    <property type="match status" value="1"/>
</dbReference>
<dbReference type="Proteomes" id="UP000230750">
    <property type="component" value="Unassembled WGS sequence"/>
</dbReference>
<keyword evidence="6" id="KW-1133">Transmembrane helix</keyword>
<dbReference type="PROSITE" id="PS00455">
    <property type="entry name" value="AMP_BINDING"/>
    <property type="match status" value="1"/>
</dbReference>
<keyword evidence="2" id="KW-0436">Ligase</keyword>
<dbReference type="GO" id="GO:0003987">
    <property type="term" value="F:acetate-CoA ligase activity"/>
    <property type="evidence" value="ECO:0007669"/>
    <property type="project" value="UniProtKB-EC"/>
</dbReference>
<evidence type="ECO:0000313" key="10">
    <source>
        <dbReference type="Proteomes" id="UP000230750"/>
    </source>
</evidence>
<feature type="region of interest" description="Disordered" evidence="5">
    <location>
        <begin position="578"/>
        <end position="602"/>
    </location>
</feature>
<dbReference type="InterPro" id="IPR025110">
    <property type="entry name" value="AMP-bd_C"/>
</dbReference>
<evidence type="ECO:0000256" key="4">
    <source>
        <dbReference type="ARBA" id="ARBA00022840"/>
    </source>
</evidence>
<feature type="transmembrane region" description="Helical" evidence="6">
    <location>
        <begin position="59"/>
        <end position="81"/>
    </location>
</feature>
<dbReference type="STRING" id="307972.A0A2G8K7E3"/>
<keyword evidence="6" id="KW-0472">Membrane</keyword>
<comment type="caution">
    <text evidence="9">The sequence shown here is derived from an EMBL/GenBank/DDBJ whole genome shotgun (WGS) entry which is preliminary data.</text>
</comment>
<dbReference type="EC" id="6.2.1.1" evidence="1"/>
<sequence length="632" mass="70373">MSKLLHKCNDVAVFLCTLEPREGNDIGDDSKITYSELLVEVCKFANVLKDVGVKRGDRVAIYMPMIIELVVAMLACARIGAIHSIVFGGFSADSLAGRMVDGQCSVVVTADGVYRGSKLLKLKEVVDNAITLADKKGLKVHTVIAVRHLGPGAGQTPEAPAQSAKRPCYDLETTMVEGRDHWWHDKMATASDQCEPEWMDAEDPLFILYTSGSTGTPKGVVHTQIGYMLYTATTFKYSFDFHDDHIYWCTADIGWITGHSYVVYGPMANGATSVLVRSLFKSLFFIRKNDKIEFEEFQLTPTRRCWQITDKYNVSILYTAPTLIRTLMKFGDEPIKKYSRQSLRVLGTVGEPINPEAWLFYYKSIGDSRCPSWTPLADGNDSVGMSQSVHSQEACEMIKCNRGGHTITSLPGATPMKPGSATLPFFGIDPVILNDDGKILKGECEGSLAFRCPWPGMMRTVYGDHERFERTYFKTFPGFYRTGDGCRRDKDGYLWVTGRIDDMFNVSGHLLSTAEIESAVVELPEVAEAAAVAYPHKVKGQCCYCFVTLIQGVTYSEEIIKKIKQHVRQRIGAHAQPDYLQNSPSLPKTRSGKIMRRVSRKVAQNSRDLGDISTMADPGVVEELFKNRPKIS</sequence>
<accession>A0A2G8K7E3</accession>
<protein>
    <recommendedName>
        <fullName evidence="1">acetate--CoA ligase</fullName>
        <ecNumber evidence="1">6.2.1.1</ecNumber>
    </recommendedName>
</protein>
<dbReference type="OrthoDB" id="1706066at2759"/>
<dbReference type="PANTHER" id="PTHR24095">
    <property type="entry name" value="ACETYL-COENZYME A SYNTHETASE"/>
    <property type="match status" value="1"/>
</dbReference>
<evidence type="ECO:0000256" key="5">
    <source>
        <dbReference type="SAM" id="MobiDB-lite"/>
    </source>
</evidence>
<dbReference type="InterPro" id="IPR000873">
    <property type="entry name" value="AMP-dep_synth/lig_dom"/>
</dbReference>
<evidence type="ECO:0000256" key="3">
    <source>
        <dbReference type="ARBA" id="ARBA00022741"/>
    </source>
</evidence>
<feature type="compositionally biased region" description="Polar residues" evidence="5">
    <location>
        <begin position="579"/>
        <end position="588"/>
    </location>
</feature>
<reference evidence="9 10" key="1">
    <citation type="journal article" date="2017" name="PLoS Biol.">
        <title>The sea cucumber genome provides insights into morphological evolution and visceral regeneration.</title>
        <authorList>
            <person name="Zhang X."/>
            <person name="Sun L."/>
            <person name="Yuan J."/>
            <person name="Sun Y."/>
            <person name="Gao Y."/>
            <person name="Zhang L."/>
            <person name="Li S."/>
            <person name="Dai H."/>
            <person name="Hamel J.F."/>
            <person name="Liu C."/>
            <person name="Yu Y."/>
            <person name="Liu S."/>
            <person name="Lin W."/>
            <person name="Guo K."/>
            <person name="Jin S."/>
            <person name="Xu P."/>
            <person name="Storey K.B."/>
            <person name="Huan P."/>
            <person name="Zhang T."/>
            <person name="Zhou Y."/>
            <person name="Zhang J."/>
            <person name="Lin C."/>
            <person name="Li X."/>
            <person name="Xing L."/>
            <person name="Huo D."/>
            <person name="Sun M."/>
            <person name="Wang L."/>
            <person name="Mercier A."/>
            <person name="Li F."/>
            <person name="Yang H."/>
            <person name="Xiang J."/>
        </authorList>
    </citation>
    <scope>NUCLEOTIDE SEQUENCE [LARGE SCALE GENOMIC DNA]</scope>
    <source>
        <strain evidence="9">Shaxun</strain>
        <tissue evidence="9">Muscle</tissue>
    </source>
</reference>
<gene>
    <name evidence="9" type="ORF">BSL78_19219</name>
</gene>
<dbReference type="InterPro" id="IPR045851">
    <property type="entry name" value="AMP-bd_C_sf"/>
</dbReference>
<keyword evidence="4" id="KW-0067">ATP-binding</keyword>
<dbReference type="InterPro" id="IPR020845">
    <property type="entry name" value="AMP-binding_CS"/>
</dbReference>
<dbReference type="SUPFAM" id="SSF56801">
    <property type="entry name" value="Acetyl-CoA synthetase-like"/>
    <property type="match status" value="1"/>
</dbReference>
<dbReference type="FunFam" id="3.30.300.30:FF:000004">
    <property type="entry name" value="Acetyl-coenzyme A synthetase"/>
    <property type="match status" value="1"/>
</dbReference>
<keyword evidence="3" id="KW-0547">Nucleotide-binding</keyword>
<keyword evidence="10" id="KW-1185">Reference proteome</keyword>
<name>A0A2G8K7E3_STIJA</name>
<dbReference type="InterPro" id="IPR042099">
    <property type="entry name" value="ANL_N_sf"/>
</dbReference>
<dbReference type="Pfam" id="PF00501">
    <property type="entry name" value="AMP-binding"/>
    <property type="match status" value="1"/>
</dbReference>
<feature type="domain" description="AMP-binding enzyme C-terminal" evidence="8">
    <location>
        <begin position="515"/>
        <end position="593"/>
    </location>
</feature>
<evidence type="ECO:0000259" key="7">
    <source>
        <dbReference type="Pfam" id="PF00501"/>
    </source>
</evidence>
<keyword evidence="6" id="KW-0812">Transmembrane</keyword>
<dbReference type="EMBL" id="MRZV01000814">
    <property type="protein sequence ID" value="PIK43930.1"/>
    <property type="molecule type" value="Genomic_DNA"/>
</dbReference>
<feature type="compositionally biased region" description="Basic residues" evidence="5">
    <location>
        <begin position="590"/>
        <end position="600"/>
    </location>
</feature>
<evidence type="ECO:0000256" key="1">
    <source>
        <dbReference type="ARBA" id="ARBA00013275"/>
    </source>
</evidence>
<dbReference type="GO" id="GO:0005524">
    <property type="term" value="F:ATP binding"/>
    <property type="evidence" value="ECO:0007669"/>
    <property type="project" value="UniProtKB-KW"/>
</dbReference>
<dbReference type="PANTHER" id="PTHR24095:SF244">
    <property type="entry name" value="ACETYL-COENZYME A SYNTHETASE"/>
    <property type="match status" value="1"/>
</dbReference>